<proteinExistence type="predicted"/>
<dbReference type="PANTHER" id="PTHR17357">
    <property type="entry name" value="GM2 GANGLIOSIDE ACTIVATOR PROTEIN"/>
    <property type="match status" value="1"/>
</dbReference>
<reference evidence="4" key="1">
    <citation type="submission" date="2025-08" db="UniProtKB">
        <authorList>
            <consortium name="RefSeq"/>
        </authorList>
    </citation>
    <scope>IDENTIFICATION</scope>
</reference>
<evidence type="ECO:0000313" key="4">
    <source>
        <dbReference type="RefSeq" id="XP_065662094.1"/>
    </source>
</evidence>
<gene>
    <name evidence="4" type="primary">LOC101238727</name>
</gene>
<feature type="chain" id="PRO_5045154919" evidence="2">
    <location>
        <begin position="23"/>
        <end position="177"/>
    </location>
</feature>
<dbReference type="RefSeq" id="XP_065662094.1">
    <property type="nucleotide sequence ID" value="XM_065806022.1"/>
</dbReference>
<keyword evidence="3" id="KW-1185">Reference proteome</keyword>
<dbReference type="Proteomes" id="UP001652625">
    <property type="component" value="Chromosome 09"/>
</dbReference>
<evidence type="ECO:0000313" key="3">
    <source>
        <dbReference type="Proteomes" id="UP001652625"/>
    </source>
</evidence>
<feature type="signal peptide" evidence="2">
    <location>
        <begin position="1"/>
        <end position="22"/>
    </location>
</feature>
<name>A0ABM4CK08_HYDVU</name>
<evidence type="ECO:0000256" key="2">
    <source>
        <dbReference type="SAM" id="SignalP"/>
    </source>
</evidence>
<evidence type="ECO:0000256" key="1">
    <source>
        <dbReference type="ARBA" id="ARBA00022729"/>
    </source>
</evidence>
<accession>A0ABM4CK08</accession>
<dbReference type="PANTHER" id="PTHR17357:SF0">
    <property type="entry name" value="GANGLIOSIDE GM2 ACTIVATOR"/>
    <property type="match status" value="1"/>
</dbReference>
<keyword evidence="1 2" id="KW-0732">Signal</keyword>
<organism evidence="3 4">
    <name type="scientific">Hydra vulgaris</name>
    <name type="common">Hydra</name>
    <name type="synonym">Hydra attenuata</name>
    <dbReference type="NCBI Taxonomy" id="6087"/>
    <lineage>
        <taxon>Eukaryota</taxon>
        <taxon>Metazoa</taxon>
        <taxon>Cnidaria</taxon>
        <taxon>Hydrozoa</taxon>
        <taxon>Hydroidolina</taxon>
        <taxon>Anthoathecata</taxon>
        <taxon>Aplanulata</taxon>
        <taxon>Hydridae</taxon>
        <taxon>Hydra</taxon>
    </lineage>
</organism>
<protein>
    <submittedName>
        <fullName evidence="4">Uncharacterized protein LOC101238727 isoform X2</fullName>
    </submittedName>
</protein>
<dbReference type="InterPro" id="IPR028996">
    <property type="entry name" value="GM2-AP"/>
</dbReference>
<dbReference type="GeneID" id="101238727"/>
<sequence length="177" mass="20218">MVTENVLHILFIINSATIICQANFEFNNCDLMAPLQIFITKLSNPLPLKNNALIYFSGNLTLKSKLPKGIFVKFSLARKVLESWLRLPCVGCDFGVDCDKLPELCFFRKSCENCTIGVENLKFQLPSDIEEQILVYIPNFVLNGDFWARVQIVDPEKDDKDKDKVLSCFEIYVTIKV</sequence>
<dbReference type="Gene3D" id="2.70.220.10">
    <property type="entry name" value="Ganglioside GM2 activator"/>
    <property type="match status" value="1"/>
</dbReference>
<dbReference type="InterPro" id="IPR036846">
    <property type="entry name" value="GM2-AP_sf"/>
</dbReference>